<accession>A9V211</accession>
<evidence type="ECO:0000256" key="2">
    <source>
        <dbReference type="SAM" id="MobiDB-lite"/>
    </source>
</evidence>
<name>A9V211_MONBE</name>
<feature type="region of interest" description="Disordered" evidence="2">
    <location>
        <begin position="1"/>
        <end position="33"/>
    </location>
</feature>
<dbReference type="SUPFAM" id="SSF47459">
    <property type="entry name" value="HLH, helix-loop-helix DNA-binding domain"/>
    <property type="match status" value="1"/>
</dbReference>
<dbReference type="EMBL" id="CH991554">
    <property type="protein sequence ID" value="EDQ88661.1"/>
    <property type="molecule type" value="Genomic_DNA"/>
</dbReference>
<dbReference type="GO" id="GO:0046983">
    <property type="term" value="F:protein dimerization activity"/>
    <property type="evidence" value="ECO:0007669"/>
    <property type="project" value="InterPro"/>
</dbReference>
<dbReference type="InParanoid" id="A9V211"/>
<dbReference type="GeneID" id="5891788"/>
<dbReference type="InterPro" id="IPR011598">
    <property type="entry name" value="bHLH_dom"/>
</dbReference>
<proteinExistence type="predicted"/>
<dbReference type="AlphaFoldDB" id="A9V211"/>
<evidence type="ECO:0000256" key="1">
    <source>
        <dbReference type="SAM" id="Coils"/>
    </source>
</evidence>
<sequence length="477" mass="53505">MNMQSDPDSPMLGSGHSGNDDAGSNTGQHPVKRTRRQIRHRVRTHHHHHPLPFASTLVHGRRENETWRIGLLTCRHLGAPPPQQETEKLRRERLADGYSRLQDLLVLPRTLEKSAVLESAAARIVELTKALERVEKSNAVLTEQLAQSQQQQQHHQLQLLQLQQQQQQVTHTFSHGSSSIYPTQPQHQHGHLTMHAPQQTLVGSPNSDHSSSSSPTQSGLIAAPGSFPSHPHDPVHHKTSNWPAQDHRHHSDRGDAWQGLTMRTSASYTWDMDQKPGVEGNLHFAPLASSHTMRTHQNRPAYAGASSTFNRDLLDLAIDYPHQGNNPGTTDADVEVLSTRNAMDVYDIMIELKVNPCIGRFKCQGPRVLELNTHAENMLGITACSIANTLNWHNRVTVPDDPMLNVRDLIQFLSDKSLLLRSVRRMRTSTGEVIWSYGVTRIVELFDIMYPVLESNFIPIEPPADGRALVVVEPRNP</sequence>
<keyword evidence="1" id="KW-0175">Coiled coil</keyword>
<feature type="domain" description="BHLH" evidence="3">
    <location>
        <begin position="78"/>
        <end position="127"/>
    </location>
</feature>
<dbReference type="InterPro" id="IPR036638">
    <property type="entry name" value="HLH_DNA-bd_sf"/>
</dbReference>
<protein>
    <recommendedName>
        <fullName evidence="3">BHLH domain-containing protein</fullName>
    </recommendedName>
</protein>
<keyword evidence="5" id="KW-1185">Reference proteome</keyword>
<gene>
    <name evidence="4" type="primary">Mb_HLH_7</name>
    <name evidence="4" type="ORF">MONBRDRAFT_37483</name>
</gene>
<dbReference type="Proteomes" id="UP000001357">
    <property type="component" value="Unassembled WGS sequence"/>
</dbReference>
<evidence type="ECO:0000313" key="4">
    <source>
        <dbReference type="EMBL" id="EDQ88661.1"/>
    </source>
</evidence>
<feature type="compositionally biased region" description="Low complexity" evidence="2">
    <location>
        <begin position="204"/>
        <end position="218"/>
    </location>
</feature>
<dbReference type="KEGG" id="mbr:MONBRDRAFT_37483"/>
<dbReference type="Gene3D" id="4.10.280.10">
    <property type="entry name" value="Helix-loop-helix DNA-binding domain"/>
    <property type="match status" value="1"/>
</dbReference>
<evidence type="ECO:0000259" key="3">
    <source>
        <dbReference type="PROSITE" id="PS50888"/>
    </source>
</evidence>
<organism evidence="4 5">
    <name type="scientific">Monosiga brevicollis</name>
    <name type="common">Choanoflagellate</name>
    <dbReference type="NCBI Taxonomy" id="81824"/>
    <lineage>
        <taxon>Eukaryota</taxon>
        <taxon>Choanoflagellata</taxon>
        <taxon>Craspedida</taxon>
        <taxon>Salpingoecidae</taxon>
        <taxon>Monosiga</taxon>
    </lineage>
</organism>
<evidence type="ECO:0000313" key="5">
    <source>
        <dbReference type="Proteomes" id="UP000001357"/>
    </source>
</evidence>
<feature type="region of interest" description="Disordered" evidence="2">
    <location>
        <begin position="170"/>
        <end position="257"/>
    </location>
</feature>
<dbReference type="PROSITE" id="PS50888">
    <property type="entry name" value="BHLH"/>
    <property type="match status" value="1"/>
</dbReference>
<reference evidence="4 5" key="1">
    <citation type="journal article" date="2008" name="Nature">
        <title>The genome of the choanoflagellate Monosiga brevicollis and the origin of metazoans.</title>
        <authorList>
            <consortium name="JGI Sequencing"/>
            <person name="King N."/>
            <person name="Westbrook M.J."/>
            <person name="Young S.L."/>
            <person name="Kuo A."/>
            <person name="Abedin M."/>
            <person name="Chapman J."/>
            <person name="Fairclough S."/>
            <person name="Hellsten U."/>
            <person name="Isogai Y."/>
            <person name="Letunic I."/>
            <person name="Marr M."/>
            <person name="Pincus D."/>
            <person name="Putnam N."/>
            <person name="Rokas A."/>
            <person name="Wright K.J."/>
            <person name="Zuzow R."/>
            <person name="Dirks W."/>
            <person name="Good M."/>
            <person name="Goodstein D."/>
            <person name="Lemons D."/>
            <person name="Li W."/>
            <person name="Lyons J.B."/>
            <person name="Morris A."/>
            <person name="Nichols S."/>
            <person name="Richter D.J."/>
            <person name="Salamov A."/>
            <person name="Bork P."/>
            <person name="Lim W.A."/>
            <person name="Manning G."/>
            <person name="Miller W.T."/>
            <person name="McGinnis W."/>
            <person name="Shapiro H."/>
            <person name="Tjian R."/>
            <person name="Grigoriev I.V."/>
            <person name="Rokhsar D."/>
        </authorList>
    </citation>
    <scope>NUCLEOTIDE SEQUENCE [LARGE SCALE GENOMIC DNA]</scope>
    <source>
        <strain evidence="5">MX1 / ATCC 50154</strain>
    </source>
</reference>
<feature type="coiled-coil region" evidence="1">
    <location>
        <begin position="117"/>
        <end position="165"/>
    </location>
</feature>
<feature type="compositionally biased region" description="Polar residues" evidence="2">
    <location>
        <begin position="170"/>
        <end position="187"/>
    </location>
</feature>
<dbReference type="RefSeq" id="XP_001746765.1">
    <property type="nucleotide sequence ID" value="XM_001746713.1"/>
</dbReference>